<keyword evidence="2" id="KW-0732">Signal</keyword>
<dbReference type="EnsemblMetazoa" id="CJA18420.1">
    <property type="protein sequence ID" value="CJA18420.1"/>
    <property type="gene ID" value="WBGene00137623"/>
</dbReference>
<dbReference type="Gene3D" id="2.10.25.10">
    <property type="entry name" value="Laminin"/>
    <property type="match status" value="1"/>
</dbReference>
<feature type="chain" id="PRO_5035822553" evidence="2">
    <location>
        <begin position="19"/>
        <end position="162"/>
    </location>
</feature>
<dbReference type="AlphaFoldDB" id="A0A8R1I3A1"/>
<keyword evidence="1" id="KW-0722">Serine protease inhibitor</keyword>
<dbReference type="Proteomes" id="UP000005237">
    <property type="component" value="Unassembled WGS sequence"/>
</dbReference>
<keyword evidence="5" id="KW-1185">Reference proteome</keyword>
<feature type="signal peptide" evidence="2">
    <location>
        <begin position="1"/>
        <end position="18"/>
    </location>
</feature>
<dbReference type="GO" id="GO:0004867">
    <property type="term" value="F:serine-type endopeptidase inhibitor activity"/>
    <property type="evidence" value="ECO:0007669"/>
    <property type="project" value="UniProtKB-KW"/>
</dbReference>
<dbReference type="SUPFAM" id="SSF57567">
    <property type="entry name" value="Serine protease inhibitors"/>
    <property type="match status" value="1"/>
</dbReference>
<dbReference type="CDD" id="cd19941">
    <property type="entry name" value="TIL"/>
    <property type="match status" value="1"/>
</dbReference>
<feature type="domain" description="TIL" evidence="3">
    <location>
        <begin position="28"/>
        <end position="80"/>
    </location>
</feature>
<protein>
    <submittedName>
        <fullName evidence="4">TIL domain-containing protein</fullName>
    </submittedName>
</protein>
<keyword evidence="1" id="KW-0646">Protease inhibitor</keyword>
<accession>A0A8R1I3A1</accession>
<name>A0A8R1I3A1_CAEJA</name>
<evidence type="ECO:0000256" key="2">
    <source>
        <dbReference type="SAM" id="SignalP"/>
    </source>
</evidence>
<dbReference type="Pfam" id="PF01826">
    <property type="entry name" value="TIL"/>
    <property type="match status" value="1"/>
</dbReference>
<sequence>MNAMLICSVLLLLVATEASIYQIDQRSCRINEVYSPCSQMCPPTCENPNPRCRVDCHRPSCNCAPGYVNSGGNCIQANSCFQHLPVSARCRTTLDCRQGANCNNGFCATASGVYTRTHVSSSSSSSFQNQHQQRSHSIRNGCVRDFHCGQGYICINGYCVVG</sequence>
<dbReference type="InterPro" id="IPR036084">
    <property type="entry name" value="Ser_inhib-like_sf"/>
</dbReference>
<dbReference type="InterPro" id="IPR002919">
    <property type="entry name" value="TIL_dom"/>
</dbReference>
<reference evidence="4" key="2">
    <citation type="submission" date="2022-06" db="UniProtKB">
        <authorList>
            <consortium name="EnsemblMetazoa"/>
        </authorList>
    </citation>
    <scope>IDENTIFICATION</scope>
    <source>
        <strain evidence="4">DF5081</strain>
    </source>
</reference>
<reference evidence="5" key="1">
    <citation type="submission" date="2010-08" db="EMBL/GenBank/DDBJ databases">
        <authorList>
            <consortium name="Caenorhabditis japonica Sequencing Consortium"/>
            <person name="Wilson R.K."/>
        </authorList>
    </citation>
    <scope>NUCLEOTIDE SEQUENCE [LARGE SCALE GENOMIC DNA]</scope>
    <source>
        <strain evidence="5">DF5081</strain>
    </source>
</reference>
<evidence type="ECO:0000256" key="1">
    <source>
        <dbReference type="ARBA" id="ARBA00022900"/>
    </source>
</evidence>
<proteinExistence type="predicted"/>
<organism evidence="4 5">
    <name type="scientific">Caenorhabditis japonica</name>
    <dbReference type="NCBI Taxonomy" id="281687"/>
    <lineage>
        <taxon>Eukaryota</taxon>
        <taxon>Metazoa</taxon>
        <taxon>Ecdysozoa</taxon>
        <taxon>Nematoda</taxon>
        <taxon>Chromadorea</taxon>
        <taxon>Rhabditida</taxon>
        <taxon>Rhabditina</taxon>
        <taxon>Rhabditomorpha</taxon>
        <taxon>Rhabditoidea</taxon>
        <taxon>Rhabditidae</taxon>
        <taxon>Peloderinae</taxon>
        <taxon>Caenorhabditis</taxon>
    </lineage>
</organism>
<evidence type="ECO:0000313" key="4">
    <source>
        <dbReference type="EnsemblMetazoa" id="CJA18420.1"/>
    </source>
</evidence>
<evidence type="ECO:0000259" key="3">
    <source>
        <dbReference type="Pfam" id="PF01826"/>
    </source>
</evidence>
<evidence type="ECO:0000313" key="5">
    <source>
        <dbReference type="Proteomes" id="UP000005237"/>
    </source>
</evidence>